<feature type="non-terminal residue" evidence="1">
    <location>
        <position position="1"/>
    </location>
</feature>
<proteinExistence type="predicted"/>
<accession>X1MHE1</accession>
<organism evidence="1">
    <name type="scientific">marine sediment metagenome</name>
    <dbReference type="NCBI Taxonomy" id="412755"/>
    <lineage>
        <taxon>unclassified sequences</taxon>
        <taxon>metagenomes</taxon>
        <taxon>ecological metagenomes</taxon>
    </lineage>
</organism>
<protein>
    <submittedName>
        <fullName evidence="1">Uncharacterized protein</fullName>
    </submittedName>
</protein>
<evidence type="ECO:0000313" key="1">
    <source>
        <dbReference type="EMBL" id="GAI30703.1"/>
    </source>
</evidence>
<gene>
    <name evidence="1" type="ORF">S06H3_28708</name>
</gene>
<dbReference type="EMBL" id="BARV01016771">
    <property type="protein sequence ID" value="GAI30703.1"/>
    <property type="molecule type" value="Genomic_DNA"/>
</dbReference>
<reference evidence="1" key="1">
    <citation type="journal article" date="2014" name="Front. Microbiol.">
        <title>High frequency of phylogenetically diverse reductive dehalogenase-homologous genes in deep subseafloor sedimentary metagenomes.</title>
        <authorList>
            <person name="Kawai M."/>
            <person name="Futagami T."/>
            <person name="Toyoda A."/>
            <person name="Takaki Y."/>
            <person name="Nishi S."/>
            <person name="Hori S."/>
            <person name="Arai W."/>
            <person name="Tsubouchi T."/>
            <person name="Morono Y."/>
            <person name="Uchiyama I."/>
            <person name="Ito T."/>
            <person name="Fujiyama A."/>
            <person name="Inagaki F."/>
            <person name="Takami H."/>
        </authorList>
    </citation>
    <scope>NUCLEOTIDE SEQUENCE</scope>
    <source>
        <strain evidence="1">Expedition CK06-06</strain>
    </source>
</reference>
<name>X1MHE1_9ZZZZ</name>
<comment type="caution">
    <text evidence="1">The sequence shown here is derived from an EMBL/GenBank/DDBJ whole genome shotgun (WGS) entry which is preliminary data.</text>
</comment>
<dbReference type="AlphaFoldDB" id="X1MHE1"/>
<sequence length="148" mass="15495">AASAIATGVMSIVTPVAEAVNQYIVTPVSNMVSTAIEAILPGSPSEDVKEKSDEMAKALMEFLKAHAPKEGDSPPPLGKLLEGVATMIAGITGLYMYTSTASIALDTAHPIKNPGFKAAIMDILTSLGIPEFRVSMNPDIEVITMPRP</sequence>